<sequence length="70" mass="7560">MKEKVSVAKVPVVAKCTADRPERPQRLSAAFSDAEWQSLAPRAKASQVAAQGLRWQNYGEQMDAATAGCP</sequence>
<dbReference type="KEGG" id="sphj:BSL82_01340"/>
<proteinExistence type="predicted"/>
<accession>A0A1L3ZR54</accession>
<protein>
    <submittedName>
        <fullName evidence="1">Uncharacterized protein</fullName>
    </submittedName>
</protein>
<dbReference type="EMBL" id="CP018221">
    <property type="protein sequence ID" value="API58108.1"/>
    <property type="molecule type" value="Genomic_DNA"/>
</dbReference>
<reference evidence="2" key="1">
    <citation type="submission" date="2016-11" db="EMBL/GenBank/DDBJ databases">
        <title>Complete Genome Sequence of alachlor-degrading Sphingomonas sp. strain JJ-A5.</title>
        <authorList>
            <person name="Lee H."/>
            <person name="Ka J.-O."/>
        </authorList>
    </citation>
    <scope>NUCLEOTIDE SEQUENCE [LARGE SCALE GENOMIC DNA]</scope>
    <source>
        <strain evidence="2">JJ-A5</strain>
    </source>
</reference>
<evidence type="ECO:0000313" key="1">
    <source>
        <dbReference type="EMBL" id="API58108.1"/>
    </source>
</evidence>
<keyword evidence="2" id="KW-1185">Reference proteome</keyword>
<evidence type="ECO:0000313" key="2">
    <source>
        <dbReference type="Proteomes" id="UP000182063"/>
    </source>
</evidence>
<dbReference type="STRING" id="1921510.BSL82_01340"/>
<dbReference type="Proteomes" id="UP000182063">
    <property type="component" value="Chromosome"/>
</dbReference>
<name>A0A1L3ZR54_9SPHN</name>
<organism evidence="1 2">
    <name type="scientific">Tardibacter chloracetimidivorans</name>
    <dbReference type="NCBI Taxonomy" id="1921510"/>
    <lineage>
        <taxon>Bacteria</taxon>
        <taxon>Pseudomonadati</taxon>
        <taxon>Pseudomonadota</taxon>
        <taxon>Alphaproteobacteria</taxon>
        <taxon>Sphingomonadales</taxon>
        <taxon>Sphingomonadaceae</taxon>
        <taxon>Tardibacter</taxon>
    </lineage>
</organism>
<gene>
    <name evidence="1" type="ORF">BSL82_01340</name>
</gene>
<dbReference type="AlphaFoldDB" id="A0A1L3ZR54"/>